<organism evidence="2 3">
    <name type="scientific">Hevea brasiliensis</name>
    <name type="common">Para rubber tree</name>
    <name type="synonym">Siphonia brasiliensis</name>
    <dbReference type="NCBI Taxonomy" id="3981"/>
    <lineage>
        <taxon>Eukaryota</taxon>
        <taxon>Viridiplantae</taxon>
        <taxon>Streptophyta</taxon>
        <taxon>Embryophyta</taxon>
        <taxon>Tracheophyta</taxon>
        <taxon>Spermatophyta</taxon>
        <taxon>Magnoliopsida</taxon>
        <taxon>eudicotyledons</taxon>
        <taxon>Gunneridae</taxon>
        <taxon>Pentapetalae</taxon>
        <taxon>rosids</taxon>
        <taxon>fabids</taxon>
        <taxon>Malpighiales</taxon>
        <taxon>Euphorbiaceae</taxon>
        <taxon>Crotonoideae</taxon>
        <taxon>Micrandreae</taxon>
        <taxon>Hevea</taxon>
    </lineage>
</organism>
<feature type="compositionally biased region" description="Basic and acidic residues" evidence="1">
    <location>
        <begin position="42"/>
        <end position="57"/>
    </location>
</feature>
<evidence type="ECO:0000313" key="3">
    <source>
        <dbReference type="Proteomes" id="UP001174677"/>
    </source>
</evidence>
<dbReference type="Proteomes" id="UP001174677">
    <property type="component" value="Chromosome 9"/>
</dbReference>
<keyword evidence="3" id="KW-1185">Reference proteome</keyword>
<feature type="compositionally biased region" description="Polar residues" evidence="1">
    <location>
        <begin position="21"/>
        <end position="41"/>
    </location>
</feature>
<accession>A0ABQ9LYU9</accession>
<evidence type="ECO:0000313" key="2">
    <source>
        <dbReference type="EMBL" id="KAJ9173197.1"/>
    </source>
</evidence>
<name>A0ABQ9LYU9_HEVBR</name>
<reference evidence="2" key="1">
    <citation type="journal article" date="2023" name="Plant Biotechnol. J.">
        <title>Chromosome-level wild Hevea brasiliensis genome provides new tools for genomic-assisted breeding and valuable loci to elevate rubber yield.</title>
        <authorList>
            <person name="Cheng H."/>
            <person name="Song X."/>
            <person name="Hu Y."/>
            <person name="Wu T."/>
            <person name="Yang Q."/>
            <person name="An Z."/>
            <person name="Feng S."/>
            <person name="Deng Z."/>
            <person name="Wu W."/>
            <person name="Zeng X."/>
            <person name="Tu M."/>
            <person name="Wang X."/>
            <person name="Huang H."/>
        </authorList>
    </citation>
    <scope>NUCLEOTIDE SEQUENCE</scope>
    <source>
        <strain evidence="2">MT/VB/25A 57/8</strain>
    </source>
</reference>
<dbReference type="PANTHER" id="PTHR36747:SF1">
    <property type="entry name" value="HYDROXYPROLINE-RICH GLYCOPROTEIN FAMILY PROTEIN"/>
    <property type="match status" value="1"/>
</dbReference>
<protein>
    <submittedName>
        <fullName evidence="2">Uncharacterized protein</fullName>
    </submittedName>
</protein>
<proteinExistence type="predicted"/>
<feature type="region of interest" description="Disordered" evidence="1">
    <location>
        <begin position="1"/>
        <end position="57"/>
    </location>
</feature>
<comment type="caution">
    <text evidence="2">The sequence shown here is derived from an EMBL/GenBank/DDBJ whole genome shotgun (WGS) entry which is preliminary data.</text>
</comment>
<evidence type="ECO:0000256" key="1">
    <source>
        <dbReference type="SAM" id="MobiDB-lite"/>
    </source>
</evidence>
<sequence length="116" mass="12974">MENLQETPKREQMKSEATIFESCNTPPQDQKSDPKSLNSSSDLRKGSTPDRLKVPKAFKYPERYRSPTDLMVSPITKGLLARNRKGDGAGGLLPPSMNQPRVQEIAQDVVSFKIEI</sequence>
<dbReference type="PANTHER" id="PTHR36747">
    <property type="entry name" value="HYDROXYPROLINE-RICH GLYCOPROTEIN FAMILY PROTEIN"/>
    <property type="match status" value="1"/>
</dbReference>
<dbReference type="EMBL" id="JARPOI010000009">
    <property type="protein sequence ID" value="KAJ9173197.1"/>
    <property type="molecule type" value="Genomic_DNA"/>
</dbReference>
<gene>
    <name evidence="2" type="ORF">P3X46_016360</name>
</gene>